<dbReference type="GO" id="GO:0016791">
    <property type="term" value="F:phosphatase activity"/>
    <property type="evidence" value="ECO:0007669"/>
    <property type="project" value="UniProtKB-ARBA"/>
</dbReference>
<evidence type="ECO:0000259" key="2">
    <source>
        <dbReference type="Pfam" id="PF05116"/>
    </source>
</evidence>
<evidence type="ECO:0000256" key="1">
    <source>
        <dbReference type="ARBA" id="ARBA00022801"/>
    </source>
</evidence>
<dbReference type="EMBL" id="JABAGO010000006">
    <property type="protein sequence ID" value="NME97715.1"/>
    <property type="molecule type" value="Genomic_DNA"/>
</dbReference>
<dbReference type="Gene3D" id="3.40.50.1000">
    <property type="entry name" value="HAD superfamily/HAD-like"/>
    <property type="match status" value="1"/>
</dbReference>
<comment type="caution">
    <text evidence="3">The sequence shown here is derived from an EMBL/GenBank/DDBJ whole genome shotgun (WGS) entry which is preliminary data.</text>
</comment>
<dbReference type="SUPFAM" id="SSF56784">
    <property type="entry name" value="HAD-like"/>
    <property type="match status" value="1"/>
</dbReference>
<dbReference type="Gene3D" id="3.90.1070.10">
    <property type="match status" value="1"/>
</dbReference>
<evidence type="ECO:0000313" key="3">
    <source>
        <dbReference type="EMBL" id="NME97715.1"/>
    </source>
</evidence>
<dbReference type="InterPro" id="IPR051518">
    <property type="entry name" value="Sucrose_Phosphatase"/>
</dbReference>
<gene>
    <name evidence="3" type="ORF">HF838_05505</name>
</gene>
<dbReference type="Pfam" id="PF05116">
    <property type="entry name" value="S6PP"/>
    <property type="match status" value="1"/>
</dbReference>
<accession>A0A848CPR5</accession>
<dbReference type="NCBIfam" id="TIGR01482">
    <property type="entry name" value="SPP-subfamily"/>
    <property type="match status" value="1"/>
</dbReference>
<dbReference type="SFLD" id="SFLDS00003">
    <property type="entry name" value="Haloacid_Dehalogenase"/>
    <property type="match status" value="1"/>
</dbReference>
<reference evidence="3 4" key="1">
    <citation type="submission" date="2020-04" db="EMBL/GenBank/DDBJ databases">
        <authorList>
            <person name="Hitch T.C.A."/>
            <person name="Wylensek D."/>
            <person name="Clavel T."/>
        </authorList>
    </citation>
    <scope>NUCLEOTIDE SEQUENCE [LARGE SCALE GENOMIC DNA]</scope>
    <source>
        <strain evidence="3 4">WB01_D5_05</strain>
    </source>
</reference>
<dbReference type="InterPro" id="IPR006380">
    <property type="entry name" value="SPP-like_dom"/>
</dbReference>
<dbReference type="NCBIfam" id="TIGR01484">
    <property type="entry name" value="HAD-SF-IIB"/>
    <property type="match status" value="1"/>
</dbReference>
<dbReference type="RefSeq" id="WP_168974723.1">
    <property type="nucleotide sequence ID" value="NZ_JABAGO010000006.1"/>
</dbReference>
<dbReference type="PANTHER" id="PTHR46521:SF4">
    <property type="entry name" value="SUCROSE-PHOSPHATASE 2-RELATED"/>
    <property type="match status" value="1"/>
</dbReference>
<dbReference type="AlphaFoldDB" id="A0A848CPR5"/>
<protein>
    <submittedName>
        <fullName evidence="3">HAD-IIB family hydrolase</fullName>
    </submittedName>
</protein>
<dbReference type="InterPro" id="IPR036412">
    <property type="entry name" value="HAD-like_sf"/>
</dbReference>
<proteinExistence type="predicted"/>
<dbReference type="InterPro" id="IPR023214">
    <property type="entry name" value="HAD_sf"/>
</dbReference>
<organism evidence="3 4">
    <name type="scientific">Aneurinibacillus aneurinilyticus</name>
    <name type="common">Bacillus aneurinolyticus</name>
    <dbReference type="NCBI Taxonomy" id="1391"/>
    <lineage>
        <taxon>Bacteria</taxon>
        <taxon>Bacillati</taxon>
        <taxon>Bacillota</taxon>
        <taxon>Bacilli</taxon>
        <taxon>Bacillales</taxon>
        <taxon>Paenibacillaceae</taxon>
        <taxon>Aneurinibacillus group</taxon>
        <taxon>Aneurinibacillus</taxon>
    </lineage>
</organism>
<dbReference type="PANTHER" id="PTHR46521">
    <property type="entry name" value="SUCROSE-PHOSPHATASE 2-RELATED"/>
    <property type="match status" value="1"/>
</dbReference>
<dbReference type="SFLD" id="SFLDG01141">
    <property type="entry name" value="C2.B.1:_Sucrose_Phosphatase_Li"/>
    <property type="match status" value="1"/>
</dbReference>
<evidence type="ECO:0000313" key="4">
    <source>
        <dbReference type="Proteomes" id="UP000561326"/>
    </source>
</evidence>
<dbReference type="Proteomes" id="UP000561326">
    <property type="component" value="Unassembled WGS sequence"/>
</dbReference>
<dbReference type="InterPro" id="IPR006379">
    <property type="entry name" value="HAD-SF_hydro_IIB"/>
</dbReference>
<keyword evidence="1 3" id="KW-0378">Hydrolase</keyword>
<sequence length="247" mass="27164">MLQSVTHLLATDLDGTLVGDEAALLALLHYYSEQPYNVALIYSTGRHLRSALSLLDKEKLPHPDILITDVGTEIYYGDNLRPDEEWQRRIEAQWSPAEIKRIALACEGLVPQDIPMHHRLSYTVQDIGSVVRLEAGLNEAGIPHKLIVSSGRDVDILPPVSGKGEALRYVLKTHGLCDANVLVAGDSGNDYEMITLGYPAVIVGNAQQELLALEEHPLIFRAKKACAGGIHEAWEHFYGIKNSASLL</sequence>
<name>A0A848CPR5_ANEAE</name>
<feature type="domain" description="Sucrose phosphatase-like" evidence="2">
    <location>
        <begin position="7"/>
        <end position="237"/>
    </location>
</feature>
<dbReference type="SFLD" id="SFLDG01140">
    <property type="entry name" value="C2.B:_Phosphomannomutase_and_P"/>
    <property type="match status" value="1"/>
</dbReference>